<evidence type="ECO:0000256" key="1">
    <source>
        <dbReference type="ARBA" id="ARBA00010883"/>
    </source>
</evidence>
<keyword evidence="3" id="KW-0812">Transmembrane</keyword>
<evidence type="ECO:0000256" key="3">
    <source>
        <dbReference type="SAM" id="Phobius"/>
    </source>
</evidence>
<dbReference type="EMBL" id="LGAV01000012">
    <property type="protein sequence ID" value="KOS12483.1"/>
    <property type="molecule type" value="Genomic_DNA"/>
</dbReference>
<feature type="compositionally biased region" description="Polar residues" evidence="2">
    <location>
        <begin position="584"/>
        <end position="598"/>
    </location>
</feature>
<organism evidence="5 6">
    <name type="scientific">Malassezia pachydermatis</name>
    <dbReference type="NCBI Taxonomy" id="77020"/>
    <lineage>
        <taxon>Eukaryota</taxon>
        <taxon>Fungi</taxon>
        <taxon>Dikarya</taxon>
        <taxon>Basidiomycota</taxon>
        <taxon>Ustilaginomycotina</taxon>
        <taxon>Malasseziomycetes</taxon>
        <taxon>Malasseziales</taxon>
        <taxon>Malasseziaceae</taxon>
        <taxon>Malassezia</taxon>
    </lineage>
</organism>
<dbReference type="STRING" id="77020.A0A0M9VMP1"/>
<dbReference type="GeneID" id="28729258"/>
<dbReference type="InterPro" id="IPR003114">
    <property type="entry name" value="Phox_assoc"/>
</dbReference>
<feature type="compositionally biased region" description="Low complexity" evidence="2">
    <location>
        <begin position="338"/>
        <end position="352"/>
    </location>
</feature>
<dbReference type="AlphaFoldDB" id="A0A0M9VMP1"/>
<comment type="similarity">
    <text evidence="1">Belongs to the sorting nexin family.</text>
</comment>
<feature type="compositionally biased region" description="Low complexity" evidence="2">
    <location>
        <begin position="853"/>
        <end position="884"/>
    </location>
</feature>
<feature type="region of interest" description="Disordered" evidence="2">
    <location>
        <begin position="380"/>
        <end position="421"/>
    </location>
</feature>
<dbReference type="Proteomes" id="UP000037751">
    <property type="component" value="Unassembled WGS sequence"/>
</dbReference>
<dbReference type="OrthoDB" id="120967at2759"/>
<name>A0A0M9VMP1_9BASI</name>
<dbReference type="SMART" id="SM00313">
    <property type="entry name" value="PXA"/>
    <property type="match status" value="1"/>
</dbReference>
<evidence type="ECO:0000313" key="5">
    <source>
        <dbReference type="EMBL" id="KOS12483.1"/>
    </source>
</evidence>
<feature type="compositionally biased region" description="Pro residues" evidence="2">
    <location>
        <begin position="815"/>
        <end position="831"/>
    </location>
</feature>
<feature type="domain" description="PXA" evidence="4">
    <location>
        <begin position="105"/>
        <end position="266"/>
    </location>
</feature>
<dbReference type="Pfam" id="PF08628">
    <property type="entry name" value="Nexin_C"/>
    <property type="match status" value="1"/>
</dbReference>
<evidence type="ECO:0000313" key="6">
    <source>
        <dbReference type="Proteomes" id="UP000037751"/>
    </source>
</evidence>
<protein>
    <submittedName>
        <fullName evidence="5">Sorting nexin-13</fullName>
    </submittedName>
</protein>
<dbReference type="InterPro" id="IPR013937">
    <property type="entry name" value="Sorting_nexin_C"/>
</dbReference>
<feature type="region of interest" description="Disordered" evidence="2">
    <location>
        <begin position="307"/>
        <end position="364"/>
    </location>
</feature>
<comment type="caution">
    <text evidence="5">The sequence shown here is derived from an EMBL/GenBank/DDBJ whole genome shotgun (WGS) entry which is preliminary data.</text>
</comment>
<dbReference type="RefSeq" id="XP_017990115.1">
    <property type="nucleotide sequence ID" value="XM_018137382.1"/>
</dbReference>
<reference evidence="5 6" key="1">
    <citation type="submission" date="2015-07" db="EMBL/GenBank/DDBJ databases">
        <title>Draft Genome Sequence of Malassezia furfur CBS1878 and Malassezia pachydermatis CBS1879.</title>
        <authorList>
            <person name="Triana S."/>
            <person name="Ohm R."/>
            <person name="Gonzalez A."/>
            <person name="DeCock H."/>
            <person name="Restrepo S."/>
            <person name="Celis A."/>
        </authorList>
    </citation>
    <scope>NUCLEOTIDE SEQUENCE [LARGE SCALE GENOMIC DNA]</scope>
    <source>
        <strain evidence="5 6">CBS 1879</strain>
    </source>
</reference>
<evidence type="ECO:0000256" key="2">
    <source>
        <dbReference type="SAM" id="MobiDB-lite"/>
    </source>
</evidence>
<gene>
    <name evidence="5" type="ORF">Malapachy_2898</name>
</gene>
<keyword evidence="3" id="KW-1133">Transmembrane helix</keyword>
<accession>A0A0M9VMP1</accession>
<dbReference type="PROSITE" id="PS51207">
    <property type="entry name" value="PXA"/>
    <property type="match status" value="1"/>
</dbReference>
<dbReference type="PANTHER" id="PTHR22775:SF3">
    <property type="entry name" value="SORTING NEXIN-13"/>
    <property type="match status" value="1"/>
</dbReference>
<feature type="transmembrane region" description="Helical" evidence="3">
    <location>
        <begin position="12"/>
        <end position="37"/>
    </location>
</feature>
<evidence type="ECO:0000259" key="4">
    <source>
        <dbReference type="PROSITE" id="PS51207"/>
    </source>
</evidence>
<keyword evidence="3" id="KW-0472">Membrane</keyword>
<feature type="compositionally biased region" description="Basic and acidic residues" evidence="2">
    <location>
        <begin position="401"/>
        <end position="415"/>
    </location>
</feature>
<dbReference type="VEuPathDB" id="FungiDB:Malapachy_2898"/>
<dbReference type="GO" id="GO:0035091">
    <property type="term" value="F:phosphatidylinositol binding"/>
    <property type="evidence" value="ECO:0007669"/>
    <property type="project" value="TreeGrafter"/>
</dbReference>
<feature type="region of interest" description="Disordered" evidence="2">
    <location>
        <begin position="786"/>
        <end position="897"/>
    </location>
</feature>
<dbReference type="Pfam" id="PF02194">
    <property type="entry name" value="PXA"/>
    <property type="match status" value="1"/>
</dbReference>
<sequence>MRSESMPTSPIASAAIVVLTLVVLGMGLMPFLAVIALTCLLLCHPMVRIFLEFALPSHFQADDSALRDKSAADGLRGYASTFATRSSENHVRVPAKERMTLSTLPPPLQGELRHILTLVRRDFIQYWYDPITFGNPEFPSEAIASAEHLLAQVALRLEQYSRVTIATELSLTALSVLVTALQNQKGQKDGTSSEGLWPSPEARIASLRTSITTLFLQSLPSEDRTSPMLVHLLSEIMAKQAWETVQSWSDPDVINGYIVTYGTRTLPTAAEPSVANGSGPTPKETALPSTSTVATPTMSANVEDLLSDLDGTSKSPASDARGPPPDLLGDMDEKIDVPTLSTSAPAPTSPSAGIETTTMPSSLPHDVEDILNVLRDPDSSRHLADSVESLEADSTPTQQAKAEDIVPTKTERADDNPQALPMNIPTPIQEPALPRSLEQSRVPPEKQAYKVRLPRNVQDVLMQRDSDVYDQWYTYLTGEEHGAQPREGAVLLQLHANLVALDSSMSHASSTWDLYTSDVHAVLQTTKTMLPSGPPTQPLLDAMSSILDKDKVTTDDMAPLRRSLTQRLQQLYNAYLASLKDTAKPSQPASSVTATSSPYEPRRSAQRAAVVEAPRTITVVDVSPNAEHDRPVDTTTLQFLITMESSREDGMGGYAVLRTWAQLETLQSELERMYEKRPPGSGMSAPPHLPAVKQMASPAVCQAIQVYLQTLFLPSDDGMTWFSSTQAVQRFLDKKRIGDEDAKRNNVLMSNLSRTLTSSIVGAADIGRKGVGHIAATPSRASRIFGLRPDLSETRRPSADRVVRNGQSSEKPSVPVVPAPAPAPAPPPPPRSQEAPAVPPRSQSKSSVDRAEPTTGTSSTLPSLPDAEPTAEKAPTPETTTRAPSKPSTDQEDLPSPQDVNALLTAVFAVTREALNMNEAWTLRRGMLRVLEQFLRTTYIGTASNLLSYFSSMLSLQSQVSWLELIRTSLWPEDVWNTETAPPRTPTEARARADEARKIVLSYVPPQAAYALGLGGKQAVADAFTTVHSLVTDPVVALDLHLALILRVLDLAMGTASGDRAPAGAPPS</sequence>
<keyword evidence="6" id="KW-1185">Reference proteome</keyword>
<feature type="region of interest" description="Disordered" evidence="2">
    <location>
        <begin position="583"/>
        <end position="605"/>
    </location>
</feature>
<feature type="compositionally biased region" description="Basic and acidic residues" evidence="2">
    <location>
        <begin position="790"/>
        <end position="803"/>
    </location>
</feature>
<dbReference type="PANTHER" id="PTHR22775">
    <property type="entry name" value="SORTING NEXIN"/>
    <property type="match status" value="1"/>
</dbReference>
<feature type="region of interest" description="Disordered" evidence="2">
    <location>
        <begin position="270"/>
        <end position="294"/>
    </location>
</feature>
<proteinExistence type="inferred from homology"/>